<accession>I3CFT3</accession>
<evidence type="ECO:0000256" key="1">
    <source>
        <dbReference type="ARBA" id="ARBA00004141"/>
    </source>
</evidence>
<dbReference type="AlphaFoldDB" id="I3CFT3"/>
<dbReference type="InterPro" id="IPR016169">
    <property type="entry name" value="FAD-bd_PCMH_sub2"/>
</dbReference>
<dbReference type="PANTHER" id="PTHR22777:SF17">
    <property type="entry name" value="UPF0053 PROTEIN SLL0260"/>
    <property type="match status" value="1"/>
</dbReference>
<keyword evidence="6 8" id="KW-0472">Membrane</keyword>
<organism evidence="12 13">
    <name type="scientific">Beggiatoa alba B18LD</name>
    <dbReference type="NCBI Taxonomy" id="395493"/>
    <lineage>
        <taxon>Bacteria</taxon>
        <taxon>Pseudomonadati</taxon>
        <taxon>Pseudomonadota</taxon>
        <taxon>Gammaproteobacteria</taxon>
        <taxon>Thiotrichales</taxon>
        <taxon>Thiotrichaceae</taxon>
        <taxon>Beggiatoa</taxon>
    </lineage>
</organism>
<evidence type="ECO:0000256" key="6">
    <source>
        <dbReference type="ARBA" id="ARBA00023136"/>
    </source>
</evidence>
<keyword evidence="13" id="KW-1185">Reference proteome</keyword>
<keyword evidence="5 7" id="KW-0129">CBS domain</keyword>
<keyword evidence="3" id="KW-0677">Repeat</keyword>
<evidence type="ECO:0000256" key="7">
    <source>
        <dbReference type="PROSITE-ProRule" id="PRU00703"/>
    </source>
</evidence>
<dbReference type="SMART" id="SM00116">
    <property type="entry name" value="CBS"/>
    <property type="match status" value="2"/>
</dbReference>
<dbReference type="FunFam" id="3.30.465.10:FF:000023">
    <property type="entry name" value="Magnesium and cobalt transporter"/>
    <property type="match status" value="1"/>
</dbReference>
<dbReference type="PROSITE" id="PS51846">
    <property type="entry name" value="CNNM"/>
    <property type="match status" value="1"/>
</dbReference>
<dbReference type="OrthoDB" id="9797674at2"/>
<feature type="transmembrane region" description="Helical" evidence="9">
    <location>
        <begin position="103"/>
        <end position="124"/>
    </location>
</feature>
<keyword evidence="2 8" id="KW-0812">Transmembrane</keyword>
<dbReference type="InterPro" id="IPR044751">
    <property type="entry name" value="Ion_transp-like_CBS"/>
</dbReference>
<evidence type="ECO:0000313" key="12">
    <source>
        <dbReference type="EMBL" id="EIJ42476.1"/>
    </source>
</evidence>
<evidence type="ECO:0000256" key="9">
    <source>
        <dbReference type="SAM" id="Phobius"/>
    </source>
</evidence>
<dbReference type="PROSITE" id="PS51371">
    <property type="entry name" value="CBS"/>
    <property type="match status" value="2"/>
</dbReference>
<dbReference type="EMBL" id="JH600070">
    <property type="protein sequence ID" value="EIJ42476.1"/>
    <property type="molecule type" value="Genomic_DNA"/>
</dbReference>
<evidence type="ECO:0000256" key="2">
    <source>
        <dbReference type="ARBA" id="ARBA00022692"/>
    </source>
</evidence>
<dbReference type="eggNOG" id="COG1253">
    <property type="taxonomic scope" value="Bacteria"/>
</dbReference>
<dbReference type="Proteomes" id="UP000005744">
    <property type="component" value="Unassembled WGS sequence"/>
</dbReference>
<dbReference type="Gene3D" id="3.10.580.10">
    <property type="entry name" value="CBS-domain"/>
    <property type="match status" value="1"/>
</dbReference>
<evidence type="ECO:0000259" key="10">
    <source>
        <dbReference type="PROSITE" id="PS51371"/>
    </source>
</evidence>
<feature type="transmembrane region" description="Helical" evidence="9">
    <location>
        <begin position="60"/>
        <end position="83"/>
    </location>
</feature>
<sequence>MSSISYEIFFILVLVVLNGIFAMSEMAIVSSRKSRLQRLINEGDKKAIVALQLANEPNRFLSTVQIGITLIGILAGAFGGATISEKLSNYIKNIDFLAPYSDFIGLGIVVLIITYLSLIVGELVPKRIALNNPERIAKIVAIPMSWLSIIATPLVFLLSLSTEKVLKFLGMYHQEETPVTEEEIKDLIEQGTQAGMFHEAEQVMVDRIFRFADRRITEVMTPRVSLVSLNIEDDLSTNREKILEKRHSQFPVCQNNIDNILGVIHVKDLLSSLLTTQQIDLQSGLIEPLFFSENMSALKALDLFKQSGKPVAFVVDEYGNIEGMVTLNDIFASVVGNIELQEEDPSKAVQRADGSWLLDGMMPIDEVKDVLQLQKLPDEEKNYYRTLAGFVLTHLGDIPHVADYFEWNGLRFEIVDMDGKRIDKILVTLVS</sequence>
<evidence type="ECO:0000313" key="13">
    <source>
        <dbReference type="Proteomes" id="UP000005744"/>
    </source>
</evidence>
<evidence type="ECO:0000256" key="8">
    <source>
        <dbReference type="PROSITE-ProRule" id="PRU01193"/>
    </source>
</evidence>
<dbReference type="Pfam" id="PF00571">
    <property type="entry name" value="CBS"/>
    <property type="match status" value="2"/>
</dbReference>
<evidence type="ECO:0000256" key="3">
    <source>
        <dbReference type="ARBA" id="ARBA00022737"/>
    </source>
</evidence>
<dbReference type="InterPro" id="IPR005170">
    <property type="entry name" value="Transptr-assoc_dom"/>
</dbReference>
<dbReference type="InterPro" id="IPR036318">
    <property type="entry name" value="FAD-bd_PCMH-like_sf"/>
</dbReference>
<dbReference type="HOGENOM" id="CLU_015237_4_0_6"/>
<proteinExistence type="predicted"/>
<dbReference type="PANTHER" id="PTHR22777">
    <property type="entry name" value="HEMOLYSIN-RELATED"/>
    <property type="match status" value="1"/>
</dbReference>
<feature type="domain" description="CBS" evidence="10">
    <location>
        <begin position="220"/>
        <end position="279"/>
    </location>
</feature>
<feature type="domain" description="CNNM transmembrane" evidence="11">
    <location>
        <begin position="1"/>
        <end position="201"/>
    </location>
</feature>
<dbReference type="InterPro" id="IPR000644">
    <property type="entry name" value="CBS_dom"/>
</dbReference>
<dbReference type="STRING" id="395493.BegalDRAFT_1597"/>
<evidence type="ECO:0000256" key="5">
    <source>
        <dbReference type="ARBA" id="ARBA00023122"/>
    </source>
</evidence>
<dbReference type="CDD" id="cd04590">
    <property type="entry name" value="CBS_pair_CorC_HlyC_assoc"/>
    <property type="match status" value="1"/>
</dbReference>
<dbReference type="GO" id="GO:0050660">
    <property type="term" value="F:flavin adenine dinucleotide binding"/>
    <property type="evidence" value="ECO:0007669"/>
    <property type="project" value="InterPro"/>
</dbReference>
<feature type="transmembrane region" description="Helical" evidence="9">
    <location>
        <begin position="6"/>
        <end position="29"/>
    </location>
</feature>
<dbReference type="SUPFAM" id="SSF54631">
    <property type="entry name" value="CBS-domain pair"/>
    <property type="match status" value="1"/>
</dbReference>
<dbReference type="Pfam" id="PF03471">
    <property type="entry name" value="CorC_HlyC"/>
    <property type="match status" value="1"/>
</dbReference>
<name>I3CFT3_9GAMM</name>
<dbReference type="RefSeq" id="WP_002685453.1">
    <property type="nucleotide sequence ID" value="NZ_JH600070.1"/>
</dbReference>
<dbReference type="Pfam" id="PF01595">
    <property type="entry name" value="CNNM"/>
    <property type="match status" value="1"/>
</dbReference>
<feature type="domain" description="CBS" evidence="10">
    <location>
        <begin position="281"/>
        <end position="340"/>
    </location>
</feature>
<evidence type="ECO:0000256" key="4">
    <source>
        <dbReference type="ARBA" id="ARBA00022989"/>
    </source>
</evidence>
<evidence type="ECO:0000259" key="11">
    <source>
        <dbReference type="PROSITE" id="PS51846"/>
    </source>
</evidence>
<reference evidence="12 13" key="1">
    <citation type="submission" date="2011-11" db="EMBL/GenBank/DDBJ databases">
        <title>Improved High-Quality Draft sequence of Beggiatoa alba B18lD.</title>
        <authorList>
            <consortium name="US DOE Joint Genome Institute"/>
            <person name="Lucas S."/>
            <person name="Han J."/>
            <person name="Lapidus A."/>
            <person name="Cheng J.-F."/>
            <person name="Goodwin L."/>
            <person name="Pitluck S."/>
            <person name="Peters L."/>
            <person name="Mikhailova N."/>
            <person name="Held B."/>
            <person name="Detter J.C."/>
            <person name="Han C."/>
            <person name="Tapia R."/>
            <person name="Land M."/>
            <person name="Hauser L."/>
            <person name="Kyrpides N."/>
            <person name="Ivanova N."/>
            <person name="Pagani I."/>
            <person name="Samuel K."/>
            <person name="Teske A."/>
            <person name="Mueller J."/>
            <person name="Woyke T."/>
        </authorList>
    </citation>
    <scope>NUCLEOTIDE SEQUENCE [LARGE SCALE GENOMIC DNA]</scope>
    <source>
        <strain evidence="12 13">B18LD</strain>
    </source>
</reference>
<dbReference type="SMART" id="SM01091">
    <property type="entry name" value="CorC_HlyC"/>
    <property type="match status" value="1"/>
</dbReference>
<dbReference type="GO" id="GO:0005886">
    <property type="term" value="C:plasma membrane"/>
    <property type="evidence" value="ECO:0007669"/>
    <property type="project" value="TreeGrafter"/>
</dbReference>
<dbReference type="Gene3D" id="3.30.465.10">
    <property type="match status" value="1"/>
</dbReference>
<protein>
    <submittedName>
        <fullName evidence="12">CBS domain-containing protein</fullName>
    </submittedName>
</protein>
<dbReference type="InterPro" id="IPR046342">
    <property type="entry name" value="CBS_dom_sf"/>
</dbReference>
<feature type="transmembrane region" description="Helical" evidence="9">
    <location>
        <begin position="136"/>
        <end position="158"/>
    </location>
</feature>
<gene>
    <name evidence="12" type="ORF">BegalDRAFT_1597</name>
</gene>
<dbReference type="SUPFAM" id="SSF56176">
    <property type="entry name" value="FAD-binding/transporter-associated domain-like"/>
    <property type="match status" value="1"/>
</dbReference>
<dbReference type="InterPro" id="IPR002550">
    <property type="entry name" value="CNNM"/>
</dbReference>
<comment type="subcellular location">
    <subcellularLocation>
        <location evidence="1">Membrane</location>
        <topology evidence="1">Multi-pass membrane protein</topology>
    </subcellularLocation>
</comment>
<keyword evidence="4 8" id="KW-1133">Transmembrane helix</keyword>